<evidence type="ECO:0000313" key="3">
    <source>
        <dbReference type="Proteomes" id="UP000635278"/>
    </source>
</evidence>
<proteinExistence type="predicted"/>
<gene>
    <name evidence="2" type="ORF">GOB93_03255</name>
</gene>
<comment type="caution">
    <text evidence="2">The sequence shown here is derived from an EMBL/GenBank/DDBJ whole genome shotgun (WGS) entry which is preliminary data.</text>
</comment>
<sequence length="560" mass="62818">MAGLLTRIAGALRGENARHRADRIAPAPPDPRRAHALNAPFQVPFDAADNWGQHLAAWQPFLYSADTEINPYRDQIVSRVRDLVRNDGWASGAITRTLDNAVGVNLRPVAKPDYRALAELSGNKAFDAHWAREFGAALDARWRLWANCPDNWNDAERMLSFGQQMHLAFRHLLIDGDALAILPWDEASVGYGRARYATTVQIIDPDRLSNPNMMMDLRFVRGGVEINDRGVPQAYFIRKAHQADWYNAAQSVEWERIPRETSWGRRQVVHMFEHHRAAQHRGGAGMLTPVVQRLKMLIKYDGSELDAAIINSVFAAYIESPFDHQMTAEALDPGMPNQNMFGARWGQQLEWNHGRNLSIQGSRIPMLFPGEKVSTVSAARPTSNFHDFEKAVLNNVATGAGMASFQLSNDWSDVNYSSARGALLESWKTLTRRREDFQIGFVSPIRTALIEEMMEVDDLPLPRDAPDFVEAKYAYARCRWLAPGRGWIDPVAEKQGAILGMDAGLSTLEAECAINEGADWEEHLDQRSIEVGAFKERGLPLPEWSGGEPASKTKDKPEEE</sequence>
<dbReference type="EMBL" id="WOTB01000003">
    <property type="protein sequence ID" value="NHN83657.1"/>
    <property type="molecule type" value="Genomic_DNA"/>
</dbReference>
<dbReference type="Proteomes" id="UP000635278">
    <property type="component" value="Unassembled WGS sequence"/>
</dbReference>
<name>A0ABX0JK84_9PROT</name>
<evidence type="ECO:0000313" key="2">
    <source>
        <dbReference type="EMBL" id="NHN83657.1"/>
    </source>
</evidence>
<organism evidence="2 3">
    <name type="scientific">Acetobacter musti</name>
    <dbReference type="NCBI Taxonomy" id="864732"/>
    <lineage>
        <taxon>Bacteria</taxon>
        <taxon>Pseudomonadati</taxon>
        <taxon>Pseudomonadota</taxon>
        <taxon>Alphaproteobacteria</taxon>
        <taxon>Acetobacterales</taxon>
        <taxon>Acetobacteraceae</taxon>
        <taxon>Acetobacter</taxon>
    </lineage>
</organism>
<feature type="compositionally biased region" description="Basic and acidic residues" evidence="1">
    <location>
        <begin position="551"/>
        <end position="560"/>
    </location>
</feature>
<keyword evidence="3" id="KW-1185">Reference proteome</keyword>
<evidence type="ECO:0000256" key="1">
    <source>
        <dbReference type="SAM" id="MobiDB-lite"/>
    </source>
</evidence>
<dbReference type="RefSeq" id="WP_173582097.1">
    <property type="nucleotide sequence ID" value="NZ_WOTB01000003.1"/>
</dbReference>
<dbReference type="NCBIfam" id="TIGR01539">
    <property type="entry name" value="portal_lambda"/>
    <property type="match status" value="1"/>
</dbReference>
<accession>A0ABX0JK84</accession>
<dbReference type="InterPro" id="IPR006429">
    <property type="entry name" value="Phage_lambda_portal"/>
</dbReference>
<reference evidence="2 3" key="1">
    <citation type="journal article" date="2020" name="Int. J. Syst. Evol. Microbiol.">
        <title>Novel acetic acid bacteria from cider fermentations: Acetobacter conturbans sp. nov. and Acetobacter fallax sp. nov.</title>
        <authorList>
            <person name="Sombolestani A.S."/>
            <person name="Cleenwerck I."/>
            <person name="Cnockaert M."/>
            <person name="Borremans W."/>
            <person name="Wieme A.D."/>
            <person name="De Vuyst L."/>
            <person name="Vandamme P."/>
        </authorList>
    </citation>
    <scope>NUCLEOTIDE SEQUENCE [LARGE SCALE GENOMIC DNA]</scope>
    <source>
        <strain evidence="2 3">LMG 30640</strain>
    </source>
</reference>
<feature type="region of interest" description="Disordered" evidence="1">
    <location>
        <begin position="538"/>
        <end position="560"/>
    </location>
</feature>
<dbReference type="Pfam" id="PF05136">
    <property type="entry name" value="Phage_portal_2"/>
    <property type="match status" value="1"/>
</dbReference>
<protein>
    <submittedName>
        <fullName evidence="2">Phage portal protein</fullName>
    </submittedName>
</protein>